<gene>
    <name evidence="1" type="ORF">H9564_03790</name>
</gene>
<comment type="caution">
    <text evidence="1">The sequence shown here is derived from an EMBL/GenBank/DDBJ whole genome shotgun (WGS) entry which is preliminary data.</text>
</comment>
<dbReference type="RefSeq" id="WP_191684192.1">
    <property type="nucleotide sequence ID" value="NZ_JACSQW010000007.1"/>
</dbReference>
<keyword evidence="2" id="KW-1185">Reference proteome</keyword>
<name>A0ABR8PC14_9LACO</name>
<proteinExistence type="predicted"/>
<evidence type="ECO:0000313" key="2">
    <source>
        <dbReference type="Proteomes" id="UP000616837"/>
    </source>
</evidence>
<organism evidence="1 2">
    <name type="scientific">Limosilactobacillus avistercoris</name>
    <dbReference type="NCBI Taxonomy" id="2762243"/>
    <lineage>
        <taxon>Bacteria</taxon>
        <taxon>Bacillati</taxon>
        <taxon>Bacillota</taxon>
        <taxon>Bacilli</taxon>
        <taxon>Lactobacillales</taxon>
        <taxon>Lactobacillaceae</taxon>
        <taxon>Limosilactobacillus</taxon>
    </lineage>
</organism>
<dbReference type="SUPFAM" id="SSF47616">
    <property type="entry name" value="GST C-terminal domain-like"/>
    <property type="match status" value="1"/>
</dbReference>
<protein>
    <submittedName>
        <fullName evidence="1">Uncharacterized protein</fullName>
    </submittedName>
</protein>
<evidence type="ECO:0000313" key="1">
    <source>
        <dbReference type="EMBL" id="MBD7894842.1"/>
    </source>
</evidence>
<sequence>MTELLKPTVMKQILTHSKEYQRALKLLNVDWDLGNQMLFRDRVTGADVMLARQLQQHHLIVGNVNLDDYQAVGQLLNQHSQWFSAAARHELLKPFNG</sequence>
<dbReference type="InterPro" id="IPR036282">
    <property type="entry name" value="Glutathione-S-Trfase_C_sf"/>
</dbReference>
<reference evidence="1 2" key="1">
    <citation type="submission" date="2020-08" db="EMBL/GenBank/DDBJ databases">
        <title>A Genomic Blueprint of the Chicken Gut Microbiome.</title>
        <authorList>
            <person name="Gilroy R."/>
            <person name="Ravi A."/>
            <person name="Getino M."/>
            <person name="Pursley I."/>
            <person name="Horton D.L."/>
            <person name="Alikhan N.-F."/>
            <person name="Baker D."/>
            <person name="Gharbi K."/>
            <person name="Hall N."/>
            <person name="Watson M."/>
            <person name="Adriaenssens E.M."/>
            <person name="Foster-Nyarko E."/>
            <person name="Jarju S."/>
            <person name="Secka A."/>
            <person name="Antonio M."/>
            <person name="Oren A."/>
            <person name="Chaudhuri R."/>
            <person name="La Ragione R.M."/>
            <person name="Hildebrand F."/>
            <person name="Pallen M.J."/>
        </authorList>
    </citation>
    <scope>NUCLEOTIDE SEQUENCE [LARGE SCALE GENOMIC DNA]</scope>
    <source>
        <strain evidence="1 2">Sa3CUN2</strain>
    </source>
</reference>
<dbReference type="EMBL" id="JACSQW010000007">
    <property type="protein sequence ID" value="MBD7894842.1"/>
    <property type="molecule type" value="Genomic_DNA"/>
</dbReference>
<accession>A0ABR8PC14</accession>
<dbReference type="Proteomes" id="UP000616837">
    <property type="component" value="Unassembled WGS sequence"/>
</dbReference>